<name>G3MAN1_9CAUD</name>
<protein>
    <submittedName>
        <fullName evidence="1">Gp490</fullName>
    </submittedName>
</protein>
<gene>
    <name evidence="1" type="primary">490</name>
    <name evidence="1" type="ORF">G_490</name>
</gene>
<reference evidence="1 2" key="1">
    <citation type="submission" date="2011-09" db="EMBL/GenBank/DDBJ databases">
        <authorList>
            <person name="Pope W.H."/>
            <person name="Pedulla M.L."/>
            <person name="Ford M.E."/>
            <person name="Peebles C.L."/>
            <person name="Hatfull G.H."/>
            <person name="Hendrix R.W."/>
        </authorList>
    </citation>
    <scope>NUCLEOTIDE SEQUENCE [LARGE SCALE GENOMIC DNA]</scope>
    <source>
        <strain evidence="1">G</strain>
    </source>
</reference>
<evidence type="ECO:0000313" key="2">
    <source>
        <dbReference type="Proteomes" id="UP000009273"/>
    </source>
</evidence>
<evidence type="ECO:0000313" key="1">
    <source>
        <dbReference type="EMBL" id="AEO93748.1"/>
    </source>
</evidence>
<accession>G3MAN1</accession>
<organism evidence="1 2">
    <name type="scientific">Bacillus phage G</name>
    <dbReference type="NCBI Taxonomy" id="2884420"/>
    <lineage>
        <taxon>Viruses</taxon>
        <taxon>Duplodnaviria</taxon>
        <taxon>Heunggongvirae</taxon>
        <taxon>Uroviricota</taxon>
        <taxon>Caudoviricetes</taxon>
        <taxon>Donellivirus</taxon>
        <taxon>Donellivirus gee</taxon>
    </lineage>
</organism>
<keyword evidence="2" id="KW-1185">Reference proteome</keyword>
<dbReference type="KEGG" id="vg:18563704"/>
<dbReference type="Proteomes" id="UP000009273">
    <property type="component" value="Segment"/>
</dbReference>
<dbReference type="RefSeq" id="YP_009015793.1">
    <property type="nucleotide sequence ID" value="NC_023719.1"/>
</dbReference>
<dbReference type="EMBL" id="JN638751">
    <property type="protein sequence ID" value="AEO93748.1"/>
    <property type="molecule type" value="Genomic_DNA"/>
</dbReference>
<dbReference type="GeneID" id="18563704"/>
<sequence length="145" mass="16666">MKNSEIEKIKKLLDEKSLSIYEAFENEILSFMLTCDSCSLFLNPNDSKSLGNIKAYEAGFAFMKNKIHYFFELTIWASSTFKATRLSGSIRNDRYDSILDQIEEKTGSREHSVEYFSNLRIINFDNIHNAKDLSIILSVLLGECV</sequence>
<proteinExistence type="predicted"/>